<reference evidence="2" key="1">
    <citation type="journal article" date="2014" name="Int. J. Syst. Evol. Microbiol.">
        <title>Complete genome sequence of Corynebacterium casei LMG S-19264T (=DSM 44701T), isolated from a smear-ripened cheese.</title>
        <authorList>
            <consortium name="US DOE Joint Genome Institute (JGI-PGF)"/>
            <person name="Walter F."/>
            <person name="Albersmeier A."/>
            <person name="Kalinowski J."/>
            <person name="Ruckert C."/>
        </authorList>
    </citation>
    <scope>NUCLEOTIDE SEQUENCE</scope>
    <source>
        <strain evidence="2">CGMCC 1.12214</strain>
    </source>
</reference>
<feature type="transmembrane region" description="Helical" evidence="1">
    <location>
        <begin position="21"/>
        <end position="43"/>
    </location>
</feature>
<organism evidence="2 3">
    <name type="scientific">Alsobacter metallidurans</name>
    <dbReference type="NCBI Taxonomy" id="340221"/>
    <lineage>
        <taxon>Bacteria</taxon>
        <taxon>Pseudomonadati</taxon>
        <taxon>Pseudomonadota</taxon>
        <taxon>Alphaproteobacteria</taxon>
        <taxon>Hyphomicrobiales</taxon>
        <taxon>Alsobacteraceae</taxon>
        <taxon>Alsobacter</taxon>
    </lineage>
</organism>
<keyword evidence="1" id="KW-1133">Transmembrane helix</keyword>
<reference evidence="2" key="2">
    <citation type="submission" date="2020-09" db="EMBL/GenBank/DDBJ databases">
        <authorList>
            <person name="Sun Q."/>
            <person name="Zhou Y."/>
        </authorList>
    </citation>
    <scope>NUCLEOTIDE SEQUENCE</scope>
    <source>
        <strain evidence="2">CGMCC 1.12214</strain>
    </source>
</reference>
<sequence length="52" mass="5678">MEQKPGIVLTEEEAKRRRSRSVALGLVLGGLVLLFFIVTVAKLGGNVLNRPM</sequence>
<name>A0A917I5K7_9HYPH</name>
<accession>A0A917I5K7</accession>
<keyword evidence="1" id="KW-0472">Membrane</keyword>
<evidence type="ECO:0000256" key="1">
    <source>
        <dbReference type="SAM" id="Phobius"/>
    </source>
</evidence>
<comment type="caution">
    <text evidence="2">The sequence shown here is derived from an EMBL/GenBank/DDBJ whole genome shotgun (WGS) entry which is preliminary data.</text>
</comment>
<keyword evidence="3" id="KW-1185">Reference proteome</keyword>
<evidence type="ECO:0008006" key="4">
    <source>
        <dbReference type="Google" id="ProtNLM"/>
    </source>
</evidence>
<evidence type="ECO:0000313" key="3">
    <source>
        <dbReference type="Proteomes" id="UP000603912"/>
    </source>
</evidence>
<dbReference type="RefSeq" id="WP_188516557.1">
    <property type="nucleotide sequence ID" value="NZ_BMES01000001.1"/>
</dbReference>
<dbReference type="Proteomes" id="UP000603912">
    <property type="component" value="Unassembled WGS sequence"/>
</dbReference>
<dbReference type="EMBL" id="BMES01000001">
    <property type="protein sequence ID" value="GGH12045.1"/>
    <property type="molecule type" value="Genomic_DNA"/>
</dbReference>
<proteinExistence type="predicted"/>
<protein>
    <recommendedName>
        <fullName evidence="4">CoxF protein</fullName>
    </recommendedName>
</protein>
<evidence type="ECO:0000313" key="2">
    <source>
        <dbReference type="EMBL" id="GGH12045.1"/>
    </source>
</evidence>
<gene>
    <name evidence="2" type="ORF">GCM10007036_09560</name>
</gene>
<dbReference type="AlphaFoldDB" id="A0A917I5K7"/>
<keyword evidence="1" id="KW-0812">Transmembrane</keyword>